<dbReference type="Proteomes" id="UP000646548">
    <property type="component" value="Unassembled WGS sequence"/>
</dbReference>
<protein>
    <submittedName>
        <fullName evidence="2">Uncharacterized protein</fullName>
    </submittedName>
</protein>
<dbReference type="AlphaFoldDB" id="A0A834FLK5"/>
<reference evidence="2" key="1">
    <citation type="journal article" name="BMC Genomics">
        <title>Long-read sequencing and de novo genome assembly of marine medaka (Oryzias melastigma).</title>
        <authorList>
            <person name="Liang P."/>
            <person name="Saqib H.S.A."/>
            <person name="Ni X."/>
            <person name="Shen Y."/>
        </authorList>
    </citation>
    <scope>NUCLEOTIDE SEQUENCE</scope>
    <source>
        <strain evidence="2">Bigg-433</strain>
    </source>
</reference>
<feature type="region of interest" description="Disordered" evidence="1">
    <location>
        <begin position="99"/>
        <end position="124"/>
    </location>
</feature>
<organism evidence="2 3">
    <name type="scientific">Oryzias melastigma</name>
    <name type="common">Marine medaka</name>
    <dbReference type="NCBI Taxonomy" id="30732"/>
    <lineage>
        <taxon>Eukaryota</taxon>
        <taxon>Metazoa</taxon>
        <taxon>Chordata</taxon>
        <taxon>Craniata</taxon>
        <taxon>Vertebrata</taxon>
        <taxon>Euteleostomi</taxon>
        <taxon>Actinopterygii</taxon>
        <taxon>Neopterygii</taxon>
        <taxon>Teleostei</taxon>
        <taxon>Neoteleostei</taxon>
        <taxon>Acanthomorphata</taxon>
        <taxon>Ovalentaria</taxon>
        <taxon>Atherinomorphae</taxon>
        <taxon>Beloniformes</taxon>
        <taxon>Adrianichthyidae</taxon>
        <taxon>Oryziinae</taxon>
        <taxon>Oryzias</taxon>
    </lineage>
</organism>
<name>A0A834FLK5_ORYME</name>
<evidence type="ECO:0000256" key="1">
    <source>
        <dbReference type="SAM" id="MobiDB-lite"/>
    </source>
</evidence>
<evidence type="ECO:0000313" key="3">
    <source>
        <dbReference type="Proteomes" id="UP000646548"/>
    </source>
</evidence>
<gene>
    <name evidence="2" type="ORF">FQA47_009204</name>
</gene>
<feature type="compositionally biased region" description="Basic residues" evidence="1">
    <location>
        <begin position="99"/>
        <end position="108"/>
    </location>
</feature>
<evidence type="ECO:0000313" key="2">
    <source>
        <dbReference type="EMBL" id="KAF6736456.1"/>
    </source>
</evidence>
<comment type="caution">
    <text evidence="2">The sequence shown here is derived from an EMBL/GenBank/DDBJ whole genome shotgun (WGS) entry which is preliminary data.</text>
</comment>
<dbReference type="EMBL" id="WKFB01000088">
    <property type="protein sequence ID" value="KAF6736456.1"/>
    <property type="molecule type" value="Genomic_DNA"/>
</dbReference>
<sequence>MSWGKDQYEWATYRNLSLSSNLYDKFRIGVGEALELVLVQVHDEELVGRRQLHWHLCELLVEVPNILARFLPQRHVKRKQLGTDKECIGRRLQRYKGHLKSTCKKGGRKGSQSCSTQHNRKPCS</sequence>
<accession>A0A834FLK5</accession>
<proteinExistence type="predicted"/>